<evidence type="ECO:0000313" key="12">
    <source>
        <dbReference type="Proteomes" id="UP000245771"/>
    </source>
</evidence>
<evidence type="ECO:0000256" key="1">
    <source>
        <dbReference type="ARBA" id="ARBA00001946"/>
    </source>
</evidence>
<evidence type="ECO:0000256" key="9">
    <source>
        <dbReference type="ARBA" id="ARBA00031547"/>
    </source>
</evidence>
<comment type="similarity">
    <text evidence="2">Belongs to the SELO family.</text>
</comment>
<comment type="cofactor">
    <cofactor evidence="1">
        <name>Mg(2+)</name>
        <dbReference type="ChEBI" id="CHEBI:18420"/>
    </cofactor>
</comment>
<dbReference type="FunCoup" id="A0A316V9N7">
    <property type="interactions" value="47"/>
</dbReference>
<dbReference type="EMBL" id="KZ819606">
    <property type="protein sequence ID" value="PWN32205.1"/>
    <property type="molecule type" value="Genomic_DNA"/>
</dbReference>
<dbReference type="RefSeq" id="XP_025352507.1">
    <property type="nucleotide sequence ID" value="XM_025503004.1"/>
</dbReference>
<keyword evidence="4" id="KW-0548">Nucleotidyltransferase</keyword>
<feature type="region of interest" description="Disordered" evidence="10">
    <location>
        <begin position="265"/>
        <end position="299"/>
    </location>
</feature>
<keyword evidence="7" id="KW-0067">ATP-binding</keyword>
<evidence type="ECO:0000256" key="10">
    <source>
        <dbReference type="SAM" id="MobiDB-lite"/>
    </source>
</evidence>
<protein>
    <recommendedName>
        <fullName evidence="9">Selenoprotein O</fullName>
    </recommendedName>
</protein>
<dbReference type="InParanoid" id="A0A316V9N7"/>
<dbReference type="AlphaFoldDB" id="A0A316V9N7"/>
<dbReference type="GeneID" id="37024785"/>
<dbReference type="GO" id="GO:0046872">
    <property type="term" value="F:metal ion binding"/>
    <property type="evidence" value="ECO:0007669"/>
    <property type="project" value="UniProtKB-KW"/>
</dbReference>
<evidence type="ECO:0000256" key="6">
    <source>
        <dbReference type="ARBA" id="ARBA00022741"/>
    </source>
</evidence>
<dbReference type="Proteomes" id="UP000245771">
    <property type="component" value="Unassembled WGS sequence"/>
</dbReference>
<dbReference type="PANTHER" id="PTHR32057:SF14">
    <property type="entry name" value="PROTEIN ADENYLYLTRANSFERASE SELO, MITOCHONDRIAL"/>
    <property type="match status" value="1"/>
</dbReference>
<dbReference type="GO" id="GO:0070733">
    <property type="term" value="F:AMPylase activity"/>
    <property type="evidence" value="ECO:0007669"/>
    <property type="project" value="TreeGrafter"/>
</dbReference>
<evidence type="ECO:0000256" key="8">
    <source>
        <dbReference type="ARBA" id="ARBA00022842"/>
    </source>
</evidence>
<dbReference type="PANTHER" id="PTHR32057">
    <property type="entry name" value="PROTEIN ADENYLYLTRANSFERASE SELO, MITOCHONDRIAL"/>
    <property type="match status" value="1"/>
</dbReference>
<dbReference type="InterPro" id="IPR003846">
    <property type="entry name" value="SelO"/>
</dbReference>
<name>A0A316V9N7_9BASI</name>
<evidence type="ECO:0000313" key="11">
    <source>
        <dbReference type="EMBL" id="PWN32205.1"/>
    </source>
</evidence>
<gene>
    <name evidence="11" type="ORF">FA14DRAFT_85933</name>
</gene>
<evidence type="ECO:0000256" key="3">
    <source>
        <dbReference type="ARBA" id="ARBA00022679"/>
    </source>
</evidence>
<dbReference type="Pfam" id="PF02696">
    <property type="entry name" value="SelO"/>
    <property type="match status" value="1"/>
</dbReference>
<dbReference type="STRING" id="1280837.A0A316V9N7"/>
<keyword evidence="3" id="KW-0808">Transferase</keyword>
<evidence type="ECO:0000256" key="2">
    <source>
        <dbReference type="ARBA" id="ARBA00009747"/>
    </source>
</evidence>
<sequence>MTSRTTNGEGSLSKRSILNLPLAPKGTRFTERLLPDPLTPTPSALVAVEESAPSLLRRSRQVGEGAHFSYTTPLALEFPYSLEGNGEEVKNEDAEEDPEQETKRVEAMSPEERETFAMERAKKQMEKVERLMRPYEVTPEMVADSASEKDLDRLQGYLPKGRKSQSYPSARILGYSKECLQDCVPDLDVGDLDVWLKEHAKKDGPDVYTSGPMAKTPAKDDKAALARYELSDFLSGRLLGLQLPDVKDADIEQGAERGVAEAQHKRVVRNREGASESSEERWKRASDTLAKRQKGEPKEYSGYAPWSNAYSGHQFGQWAGQLGDGRAITLMETYNSKTNQRYEIQLKGAGRTPYSRFADGLAVLFSSVREFLASEAMHGLGIPTSRALCLTSLRDISVRREQRNPAAIVARIAPIWVRVGSFEHHATRGEWESVRLLGEFTCEVGYGWKDVTGTAAKPWAERLIKECVIRNAKTIALWQVYGFMHGVMNTDNISVLGLTIDYGPYGFMDIFDRHTICNKSDSEGRYAYHMQPTAAMFVMEQLTSSLAAIVGFERKHGRPPRAGELVALSSSEINELGKETNEQIWTEMKSLFMDTVIEHWQDGWRKRLALQEKRDDDRYTLIEPLTDVMDGYLDMTHTMRKLSRLPDFVQTLDENDSEGIDKFVESLANWENDLPSYVRDDRKKAAVKWVKTYVQRLREERVSEKNTVEQAAQQIKKDLQAANPSFILRNWVADEVIERLQNGDDTEFLEKVLGMCLHPFQPWGEEKAEGQAEDERLCSLGTLLTTNMPSCSS</sequence>
<evidence type="ECO:0000256" key="4">
    <source>
        <dbReference type="ARBA" id="ARBA00022695"/>
    </source>
</evidence>
<proteinExistence type="inferred from homology"/>
<feature type="compositionally biased region" description="Basic and acidic residues" evidence="10">
    <location>
        <begin position="100"/>
        <end position="111"/>
    </location>
</feature>
<dbReference type="GO" id="GO:0005739">
    <property type="term" value="C:mitochondrion"/>
    <property type="evidence" value="ECO:0007669"/>
    <property type="project" value="TreeGrafter"/>
</dbReference>
<evidence type="ECO:0000256" key="7">
    <source>
        <dbReference type="ARBA" id="ARBA00022840"/>
    </source>
</evidence>
<keyword evidence="8" id="KW-0460">Magnesium</keyword>
<accession>A0A316V9N7</accession>
<reference evidence="11 12" key="1">
    <citation type="journal article" date="2018" name="Mol. Biol. Evol.">
        <title>Broad Genomic Sampling Reveals a Smut Pathogenic Ancestry of the Fungal Clade Ustilaginomycotina.</title>
        <authorList>
            <person name="Kijpornyongpan T."/>
            <person name="Mondo S.J."/>
            <person name="Barry K."/>
            <person name="Sandor L."/>
            <person name="Lee J."/>
            <person name="Lipzen A."/>
            <person name="Pangilinan J."/>
            <person name="LaButti K."/>
            <person name="Hainaut M."/>
            <person name="Henrissat B."/>
            <person name="Grigoriev I.V."/>
            <person name="Spatafora J.W."/>
            <person name="Aime M.C."/>
        </authorList>
    </citation>
    <scope>NUCLEOTIDE SEQUENCE [LARGE SCALE GENOMIC DNA]</scope>
    <source>
        <strain evidence="11 12">MCA 3882</strain>
    </source>
</reference>
<keyword evidence="6" id="KW-0547">Nucleotide-binding</keyword>
<feature type="region of interest" description="Disordered" evidence="10">
    <location>
        <begin position="85"/>
        <end position="111"/>
    </location>
</feature>
<keyword evidence="5" id="KW-0479">Metal-binding</keyword>
<organism evidence="11 12">
    <name type="scientific">Meira miltonrushii</name>
    <dbReference type="NCBI Taxonomy" id="1280837"/>
    <lineage>
        <taxon>Eukaryota</taxon>
        <taxon>Fungi</taxon>
        <taxon>Dikarya</taxon>
        <taxon>Basidiomycota</taxon>
        <taxon>Ustilaginomycotina</taxon>
        <taxon>Exobasidiomycetes</taxon>
        <taxon>Exobasidiales</taxon>
        <taxon>Brachybasidiaceae</taxon>
        <taxon>Meira</taxon>
    </lineage>
</organism>
<evidence type="ECO:0000256" key="5">
    <source>
        <dbReference type="ARBA" id="ARBA00022723"/>
    </source>
</evidence>
<keyword evidence="12" id="KW-1185">Reference proteome</keyword>
<feature type="region of interest" description="Disordered" evidence="10">
    <location>
        <begin position="1"/>
        <end position="24"/>
    </location>
</feature>
<dbReference type="GO" id="GO:0005524">
    <property type="term" value="F:ATP binding"/>
    <property type="evidence" value="ECO:0007669"/>
    <property type="project" value="UniProtKB-KW"/>
</dbReference>
<dbReference type="OrthoDB" id="10254721at2759"/>
<feature type="compositionally biased region" description="Polar residues" evidence="10">
    <location>
        <begin position="1"/>
        <end position="16"/>
    </location>
</feature>